<dbReference type="SUPFAM" id="SSF51182">
    <property type="entry name" value="RmlC-like cupins"/>
    <property type="match status" value="1"/>
</dbReference>
<dbReference type="Gene3D" id="2.60.120.10">
    <property type="entry name" value="Jelly Rolls"/>
    <property type="match status" value="2"/>
</dbReference>
<evidence type="ECO:0008006" key="8">
    <source>
        <dbReference type="Google" id="ProtNLM"/>
    </source>
</evidence>
<reference evidence="6" key="1">
    <citation type="submission" date="2022-07" db="EMBL/GenBank/DDBJ databases">
        <title>Genome analysis of Parmales, a sister group of diatoms, reveals the evolutionary specialization of diatoms from phago-mixotrophs to photoautotrophs.</title>
        <authorList>
            <person name="Ban H."/>
            <person name="Sato S."/>
            <person name="Yoshikawa S."/>
            <person name="Kazumasa Y."/>
            <person name="Nakamura Y."/>
            <person name="Ichinomiya M."/>
            <person name="Saitoh K."/>
            <person name="Sato N."/>
            <person name="Blanc-Mathieu R."/>
            <person name="Endo H."/>
            <person name="Kuwata A."/>
            <person name="Ogata H."/>
        </authorList>
    </citation>
    <scope>NUCLEOTIDE SEQUENCE</scope>
</reference>
<dbReference type="InterPro" id="IPR008778">
    <property type="entry name" value="Pirin_C_dom"/>
</dbReference>
<dbReference type="Pfam" id="PF05726">
    <property type="entry name" value="Pirin_C"/>
    <property type="match status" value="1"/>
</dbReference>
<keyword evidence="2" id="KW-0408">Iron</keyword>
<comment type="similarity">
    <text evidence="1 3">Belongs to the pirin family.</text>
</comment>
<dbReference type="EMBL" id="BRXZ01000742">
    <property type="protein sequence ID" value="GMH52572.1"/>
    <property type="molecule type" value="Genomic_DNA"/>
</dbReference>
<dbReference type="InterPro" id="IPR003829">
    <property type="entry name" value="Pirin_N_dom"/>
</dbReference>
<dbReference type="InterPro" id="IPR053186">
    <property type="entry name" value="QDO-related"/>
</dbReference>
<dbReference type="OrthoDB" id="198735at2759"/>
<dbReference type="InterPro" id="IPR011051">
    <property type="entry name" value="RmlC_Cupin_sf"/>
</dbReference>
<evidence type="ECO:0000313" key="7">
    <source>
        <dbReference type="Proteomes" id="UP001165082"/>
    </source>
</evidence>
<sequence length="311" mass="34216">MSALKATALKSISKILPSPRAHWVGDGFNVYPVFADMAFTEELSPFLMFDYAAPKEFPPNRGKPKGVGQHPHRGFETVTLAFQGEVEHKDSTGNEGVIGPGDVQWMTAARGIIHQEFHSKTFSKKGGTFEMCQLWVNLPKKDKMIAPAYQPVLKTDIDKSVSPLYEYTSNETACAASPLEEGNVRVIAGNFNGVKGAASTHTQVDMWDITIVTMNKEFEFETVKGNNVIVFVRRGAIEVQGKPVGPQGVAIMRRDENTKVVITAKEEKSQILILAGEPLDEPIAAHGPFVMNTYDEIRQANMDFHSGNFGT</sequence>
<evidence type="ECO:0000256" key="3">
    <source>
        <dbReference type="RuleBase" id="RU003457"/>
    </source>
</evidence>
<protein>
    <recommendedName>
        <fullName evidence="8">Pirin</fullName>
    </recommendedName>
</protein>
<dbReference type="Pfam" id="PF02678">
    <property type="entry name" value="Pirin"/>
    <property type="match status" value="1"/>
</dbReference>
<dbReference type="PANTHER" id="PTHR43594:SF1">
    <property type="entry name" value="QUERCETIN 2,3-DIOXYGENASE PA2418-RELATED"/>
    <property type="match status" value="1"/>
</dbReference>
<feature type="binding site" evidence="2">
    <location>
        <position position="70"/>
    </location>
    <ligand>
        <name>Fe cation</name>
        <dbReference type="ChEBI" id="CHEBI:24875"/>
    </ligand>
</feature>
<dbReference type="PANTHER" id="PTHR43594">
    <property type="entry name" value="QUERCETIN 2,3-DIOXYGENASE"/>
    <property type="match status" value="1"/>
</dbReference>
<feature type="binding site" evidence="2">
    <location>
        <position position="114"/>
    </location>
    <ligand>
        <name>Fe cation</name>
        <dbReference type="ChEBI" id="CHEBI:24875"/>
    </ligand>
</feature>
<evidence type="ECO:0000313" key="6">
    <source>
        <dbReference type="EMBL" id="GMH52572.1"/>
    </source>
</evidence>
<comment type="cofactor">
    <cofactor evidence="2">
        <name>Fe cation</name>
        <dbReference type="ChEBI" id="CHEBI:24875"/>
    </cofactor>
    <text evidence="2">Binds 1 Fe cation per subunit.</text>
</comment>
<gene>
    <name evidence="6" type="ORF">TrRE_jg4902</name>
</gene>
<feature type="domain" description="Pirin N-terminal" evidence="4">
    <location>
        <begin position="31"/>
        <end position="136"/>
    </location>
</feature>
<accession>A0A9W6ZDU3</accession>
<comment type="caution">
    <text evidence="6">The sequence shown here is derived from an EMBL/GenBank/DDBJ whole genome shotgun (WGS) entry which is preliminary data.</text>
</comment>
<feature type="binding site" evidence="2">
    <location>
        <position position="72"/>
    </location>
    <ligand>
        <name>Fe cation</name>
        <dbReference type="ChEBI" id="CHEBI:24875"/>
    </ligand>
</feature>
<dbReference type="InterPro" id="IPR014710">
    <property type="entry name" value="RmlC-like_jellyroll"/>
</dbReference>
<name>A0A9W6ZDU3_9STRA</name>
<dbReference type="CDD" id="cd02909">
    <property type="entry name" value="cupin_pirin_N"/>
    <property type="match status" value="1"/>
</dbReference>
<keyword evidence="7" id="KW-1185">Reference proteome</keyword>
<dbReference type="PIRSF" id="PIRSF006232">
    <property type="entry name" value="Pirin"/>
    <property type="match status" value="1"/>
</dbReference>
<feature type="domain" description="Pirin C-terminal" evidence="5">
    <location>
        <begin position="213"/>
        <end position="310"/>
    </location>
</feature>
<dbReference type="Proteomes" id="UP001165082">
    <property type="component" value="Unassembled WGS sequence"/>
</dbReference>
<evidence type="ECO:0000259" key="4">
    <source>
        <dbReference type="Pfam" id="PF02678"/>
    </source>
</evidence>
<proteinExistence type="inferred from homology"/>
<feature type="binding site" evidence="2">
    <location>
        <position position="116"/>
    </location>
    <ligand>
        <name>Fe cation</name>
        <dbReference type="ChEBI" id="CHEBI:24875"/>
    </ligand>
</feature>
<dbReference type="GO" id="GO:0046872">
    <property type="term" value="F:metal ion binding"/>
    <property type="evidence" value="ECO:0007669"/>
    <property type="project" value="UniProtKB-KW"/>
</dbReference>
<dbReference type="InterPro" id="IPR012093">
    <property type="entry name" value="Pirin"/>
</dbReference>
<dbReference type="AlphaFoldDB" id="A0A9W6ZDU3"/>
<evidence type="ECO:0000256" key="1">
    <source>
        <dbReference type="ARBA" id="ARBA00008416"/>
    </source>
</evidence>
<evidence type="ECO:0000256" key="2">
    <source>
        <dbReference type="PIRSR" id="PIRSR006232-1"/>
    </source>
</evidence>
<organism evidence="6 7">
    <name type="scientific">Triparma retinervis</name>
    <dbReference type="NCBI Taxonomy" id="2557542"/>
    <lineage>
        <taxon>Eukaryota</taxon>
        <taxon>Sar</taxon>
        <taxon>Stramenopiles</taxon>
        <taxon>Ochrophyta</taxon>
        <taxon>Bolidophyceae</taxon>
        <taxon>Parmales</taxon>
        <taxon>Triparmaceae</taxon>
        <taxon>Triparma</taxon>
    </lineage>
</organism>
<evidence type="ECO:0000259" key="5">
    <source>
        <dbReference type="Pfam" id="PF05726"/>
    </source>
</evidence>
<keyword evidence="2" id="KW-0479">Metal-binding</keyword>